<sequence length="627" mass="66646">MISVALLVVTLLSSTVSAQDRFTIEDSSGWDVTLIDGSTNAVSDNSSAFSGDQIHLSIEVANDDTAAGHDEWSFHIVLDETSSPELTGFLDGSEESVMVNVSFGPLPAGEIHLVFTIDSSGESETMVLLVEPNPLNLTAAGSPEIALIGEPAHVGDTLTASILVHNQGNSPQTVQLELTPGTAEPTLGPPIIINPGSSREVSASFTPDIAGPLNIEWRVHSNNGGVARELNGTSSVEVLNSQTMTLVIDSTTWDLTNGLNSEISLYLSEGRSREVSVEVAILDQTIESIIQTFLLTLDPGRRELTLTLGYPSADSLIIRVEAFDWTASQDLEVQTILTPPLLDLEVESSGVSTAPRTGEQVILPYDLSNDGNTPTLAGEIRVVRTSDGMILDTNPTSAVGPGQSQTGQLSIASWPDSKVVEVEIIWITSGQTESRLLEIESFTDADSGAELPFDLSAAIYGAISGLVLVMFILVLYRTVSESVADTGTSRFNRLREARGERKKAAAATKREIPCPECDQRLSIPSTHAGAVKCPACTTRFSVDAVAGATPTPDAVVSSEMSQMPSPQSVPAPEPVPEQPLDDVARSMVDLLSCPSCDQTLKVPVERRPVKARCPACRSEFIAEVGQE</sequence>
<feature type="compositionally biased region" description="Pro residues" evidence="1">
    <location>
        <begin position="567"/>
        <end position="577"/>
    </location>
</feature>
<evidence type="ECO:0000256" key="1">
    <source>
        <dbReference type="SAM" id="MobiDB-lite"/>
    </source>
</evidence>
<dbReference type="EMBL" id="KF901041">
    <property type="protein sequence ID" value="AIF15949.1"/>
    <property type="molecule type" value="Genomic_DNA"/>
</dbReference>
<name>A0A075HJ44_9EURY</name>
<accession>A0A075HJ44</accession>
<keyword evidence="2" id="KW-0812">Transmembrane</keyword>
<feature type="transmembrane region" description="Helical" evidence="2">
    <location>
        <begin position="457"/>
        <end position="476"/>
    </location>
</feature>
<organism evidence="3">
    <name type="scientific">uncultured marine group II/III euryarchaeote KM3_72_A06</name>
    <dbReference type="NCBI Taxonomy" id="1456496"/>
    <lineage>
        <taxon>Archaea</taxon>
        <taxon>Methanobacteriati</taxon>
        <taxon>Methanobacteriota</taxon>
        <taxon>environmental samples</taxon>
    </lineage>
</organism>
<evidence type="ECO:0000256" key="2">
    <source>
        <dbReference type="SAM" id="Phobius"/>
    </source>
</evidence>
<protein>
    <recommendedName>
        <fullName evidence="4">CARDB domain-containing protein</fullName>
    </recommendedName>
</protein>
<keyword evidence="2" id="KW-0472">Membrane</keyword>
<dbReference type="Gene3D" id="2.60.40.10">
    <property type="entry name" value="Immunoglobulins"/>
    <property type="match status" value="1"/>
</dbReference>
<feature type="region of interest" description="Disordered" evidence="1">
    <location>
        <begin position="554"/>
        <end position="579"/>
    </location>
</feature>
<proteinExistence type="predicted"/>
<reference evidence="3" key="1">
    <citation type="journal article" date="2014" name="Genome Biol. Evol.">
        <title>Pangenome evidence for extensive interdomain horizontal transfer affecting lineage core and shell genes in uncultured planktonic thaumarchaeota and euryarchaeota.</title>
        <authorList>
            <person name="Deschamps P."/>
            <person name="Zivanovic Y."/>
            <person name="Moreira D."/>
            <person name="Rodriguez-Valera F."/>
            <person name="Lopez-Garcia P."/>
        </authorList>
    </citation>
    <scope>NUCLEOTIDE SEQUENCE</scope>
</reference>
<feature type="compositionally biased region" description="Low complexity" evidence="1">
    <location>
        <begin position="555"/>
        <end position="566"/>
    </location>
</feature>
<dbReference type="AlphaFoldDB" id="A0A075HJ44"/>
<evidence type="ECO:0000313" key="3">
    <source>
        <dbReference type="EMBL" id="AIF15949.1"/>
    </source>
</evidence>
<keyword evidence="2" id="KW-1133">Transmembrane helix</keyword>
<dbReference type="InterPro" id="IPR013783">
    <property type="entry name" value="Ig-like_fold"/>
</dbReference>
<evidence type="ECO:0008006" key="4">
    <source>
        <dbReference type="Google" id="ProtNLM"/>
    </source>
</evidence>